<dbReference type="CDD" id="cd00222">
    <property type="entry name" value="CollagenBindB"/>
    <property type="match status" value="5"/>
</dbReference>
<reference evidence="5" key="1">
    <citation type="submission" date="2021-03" db="EMBL/GenBank/DDBJ databases">
        <title>Proteiniclasticum marinus sp. nov., isolated from tidal flat sediment.</title>
        <authorList>
            <person name="Namirimu T."/>
            <person name="Yang J.-A."/>
            <person name="Yang S.-H."/>
            <person name="Kim Y.-J."/>
            <person name="Kwon K.K."/>
        </authorList>
    </citation>
    <scope>NUCLEOTIDE SEQUENCE</scope>
    <source>
        <strain evidence="5">SCR006</strain>
    </source>
</reference>
<dbReference type="Pfam" id="PF17802">
    <property type="entry name" value="SpaA"/>
    <property type="match status" value="1"/>
</dbReference>
<dbReference type="Gene3D" id="2.60.40.10">
    <property type="entry name" value="Immunoglobulins"/>
    <property type="match status" value="1"/>
</dbReference>
<dbReference type="SUPFAM" id="SSF49478">
    <property type="entry name" value="Cna protein B-type domain"/>
    <property type="match status" value="7"/>
</dbReference>
<keyword evidence="6" id="KW-1185">Reference proteome</keyword>
<evidence type="ECO:0000313" key="5">
    <source>
        <dbReference type="EMBL" id="MBO1264103.1"/>
    </source>
</evidence>
<feature type="compositionally biased region" description="Acidic residues" evidence="1">
    <location>
        <begin position="53"/>
        <end position="105"/>
    </location>
</feature>
<feature type="domain" description="CNA-B" evidence="3">
    <location>
        <begin position="568"/>
        <end position="650"/>
    </location>
</feature>
<feature type="region of interest" description="Disordered" evidence="1">
    <location>
        <begin position="53"/>
        <end position="123"/>
    </location>
</feature>
<sequence length="878" mass="99242">MKQKRQTRIVLGFLLGALLLFPGGMRIKAEETAPLEDSSQEVQVVPEEEVVQELETEDPLLTELPLEAEDPLLTELPAETEDPLLTELPPEAEEEIPDTENPESEEPSKEGEEASGMKTMAAPSEAPLELEELPLKEDEEQKLPELDLSSFDCDFIWGEDCDCEGGPVRWSGIEKILGMHIRFLPKHEVQCITVEKIWQDGGSRYRPCIVMVDLYANGIKVAVFPILSDGTDHWKIKILVPKTVLGKEISYAVKEVAHPDLKNYLSTVSGLKITNTLLRDIEVEKLWKEDHESVRPDSVSYWLMRGDAPVGGERTLSSADGWKDVIYDVPAYDEYGEIDYSIKEAAVAGYDSEVTEECLTMEAADKHCGCEDPCPDFTIINTFTNEKKITLMKKWIDDDPEDRPEELTFILDKSDGTFLEIPVTSVMGWEKEVTVEMVDENWIPYDYAVDEKEVPEGYEKSIEGFTITNSRMELETMLIEGEKTWMDGEEDVRPEYINVMLMANGELLETKKVMPDEEGKWIYSFGELPKYDEEHEPIDYVVEEEAVEGYVSTPGEGFDLVNWKAVPIEGEKTWMDDGTGRPDFIMVKLLADDMLLTTMKVMPDEEGNWFYDFGMLPVYDEEMEEIVYTVSEEAVEGYEMVPSEGYDLINRRVGKITISGEKTWDDLMNRPESITVYLNRNGEQIEEAVVKADEEGKWLYSFEETEQFDDEGKPYVFTVSEKYVLGYKAVVDGFDIENVQMRATMKVLKVNEADKPLAGAVFEIRDLAGKVLKTFTTGADGTFAMELPLGMYRLVEVSPPAGYAKNTVPRLVVLFREGEVMTVEVVNEFDEFDDVSPKPIPNYPILPKTGGGSVMGFYFLGLTSMAAGMLTLKKKSKI</sequence>
<gene>
    <name evidence="5" type="ORF">J3A84_03465</name>
</gene>
<dbReference type="Pfam" id="PF05738">
    <property type="entry name" value="Cna_B"/>
    <property type="match status" value="6"/>
</dbReference>
<comment type="caution">
    <text evidence="5">The sequence shown here is derived from an EMBL/GenBank/DDBJ whole genome shotgun (WGS) entry which is preliminary data.</text>
</comment>
<evidence type="ECO:0000313" key="6">
    <source>
        <dbReference type="Proteomes" id="UP000664218"/>
    </source>
</evidence>
<dbReference type="AlphaFoldDB" id="A0A939KIF8"/>
<feature type="domain" description="CNA-B" evidence="3">
    <location>
        <begin position="658"/>
        <end position="738"/>
    </location>
</feature>
<feature type="domain" description="CNA-B" evidence="3">
    <location>
        <begin position="192"/>
        <end position="276"/>
    </location>
</feature>
<dbReference type="Gene3D" id="2.60.40.1140">
    <property type="entry name" value="Collagen-binding surface protein Cna, B-type domain"/>
    <property type="match status" value="6"/>
</dbReference>
<keyword evidence="2" id="KW-0812">Transmembrane</keyword>
<organism evidence="5 6">
    <name type="scientific">Proteiniclasticum aestuarii</name>
    <dbReference type="NCBI Taxonomy" id="2817862"/>
    <lineage>
        <taxon>Bacteria</taxon>
        <taxon>Bacillati</taxon>
        <taxon>Bacillota</taxon>
        <taxon>Clostridia</taxon>
        <taxon>Eubacteriales</taxon>
        <taxon>Clostridiaceae</taxon>
        <taxon>Proteiniclasticum</taxon>
    </lineage>
</organism>
<name>A0A939KIF8_9CLOT</name>
<evidence type="ECO:0000256" key="2">
    <source>
        <dbReference type="SAM" id="Phobius"/>
    </source>
</evidence>
<dbReference type="RefSeq" id="WP_207598622.1">
    <property type="nucleotide sequence ID" value="NZ_JAFNJU010000002.1"/>
</dbReference>
<proteinExistence type="predicted"/>
<accession>A0A939KIF8</accession>
<keyword evidence="2" id="KW-0472">Membrane</keyword>
<feature type="domain" description="CNA-B" evidence="3">
    <location>
        <begin position="281"/>
        <end position="355"/>
    </location>
</feature>
<dbReference type="NCBIfam" id="TIGR01167">
    <property type="entry name" value="LPXTG_anchor"/>
    <property type="match status" value="1"/>
</dbReference>
<protein>
    <submittedName>
        <fullName evidence="5">Cna B-type domain-containing protein</fullName>
    </submittedName>
</protein>
<dbReference type="EMBL" id="JAFNJU010000002">
    <property type="protein sequence ID" value="MBO1264103.1"/>
    <property type="molecule type" value="Genomic_DNA"/>
</dbReference>
<keyword evidence="2" id="KW-1133">Transmembrane helix</keyword>
<evidence type="ECO:0000256" key="1">
    <source>
        <dbReference type="SAM" id="MobiDB-lite"/>
    </source>
</evidence>
<dbReference type="InterPro" id="IPR041033">
    <property type="entry name" value="SpaA_PFL_dom_1"/>
</dbReference>
<dbReference type="InterPro" id="IPR013783">
    <property type="entry name" value="Ig-like_fold"/>
</dbReference>
<dbReference type="InterPro" id="IPR008454">
    <property type="entry name" value="Collagen-bd_Cna-like_B-typ_dom"/>
</dbReference>
<evidence type="ECO:0000259" key="4">
    <source>
        <dbReference type="Pfam" id="PF17802"/>
    </source>
</evidence>
<feature type="domain" description="CNA-B" evidence="3">
    <location>
        <begin position="479"/>
        <end position="562"/>
    </location>
</feature>
<dbReference type="Proteomes" id="UP000664218">
    <property type="component" value="Unassembled WGS sequence"/>
</dbReference>
<feature type="transmembrane region" description="Helical" evidence="2">
    <location>
        <begin position="855"/>
        <end position="872"/>
    </location>
</feature>
<feature type="domain" description="SpaA-like prealbumin fold" evidence="4">
    <location>
        <begin position="744"/>
        <end position="827"/>
    </location>
</feature>
<feature type="domain" description="CNA-B" evidence="3">
    <location>
        <begin position="390"/>
        <end position="470"/>
    </location>
</feature>
<evidence type="ECO:0000259" key="3">
    <source>
        <dbReference type="Pfam" id="PF05738"/>
    </source>
</evidence>